<evidence type="ECO:0000256" key="1">
    <source>
        <dbReference type="ARBA" id="ARBA00009892"/>
    </source>
</evidence>
<proteinExistence type="inferred from homology"/>
<evidence type="ECO:0000313" key="3">
    <source>
        <dbReference type="EMBL" id="MBS3057437.1"/>
    </source>
</evidence>
<reference evidence="3" key="2">
    <citation type="submission" date="2021-05" db="EMBL/GenBank/DDBJ databases">
        <title>Protein family content uncovers lineage relationships and bacterial pathway maintenance mechanisms in DPANN archaea.</title>
        <authorList>
            <person name="Castelle C.J."/>
            <person name="Meheust R."/>
            <person name="Jaffe A.L."/>
            <person name="Seitz K."/>
            <person name="Gong X."/>
            <person name="Baker B.J."/>
            <person name="Banfield J.F."/>
        </authorList>
    </citation>
    <scope>NUCLEOTIDE SEQUENCE</scope>
    <source>
        <strain evidence="3">RIFCSPHIGHO2_01_FULL_AR10_44_11</strain>
    </source>
</reference>
<dbReference type="NCBIfam" id="NF002294">
    <property type="entry name" value="PRK01221.1"/>
    <property type="match status" value="1"/>
</dbReference>
<dbReference type="PANTHER" id="PTHR11703:SF0">
    <property type="entry name" value="DEOXYHYPUSINE SYNTHASE"/>
    <property type="match status" value="1"/>
</dbReference>
<dbReference type="SUPFAM" id="SSF52467">
    <property type="entry name" value="DHS-like NAD/FAD-binding domain"/>
    <property type="match status" value="1"/>
</dbReference>
<name>A0A8T4KTL2_9ARCH</name>
<comment type="similarity">
    <text evidence="1">Belongs to the deoxyhypusine synthase family.</text>
</comment>
<dbReference type="PANTHER" id="PTHR11703">
    <property type="entry name" value="DEOXYHYPUSINE SYNTHASE"/>
    <property type="match status" value="1"/>
</dbReference>
<sequence length="313" mass="34106">MKKLGLDEIKDIKLNESGNSAGDLVNIFSASGFQASHLADAVEILRKMKEEKCTIFLAFTANMAASGLRGIFAELCKSHFIDAIVTTAGSIDHDVIKSFVPYYKGAFDVNDVELHKKSINRLGNIFIPTGHFVLFEKKMQNFLSEAYANNKSISPKQLNEFIGSKLNESSFLFHAAKNKIPVFCPGITDGAIGLQMFFFKQNHPDFCVDVTGDMKELANLVLNAEKTAGIILGGGISKHHVIGANIVREGLDYAVYVSTASEYDGSLSGAQTKEAKSWGKIQEKGKTANVVGDATILFPIMIAALKEKNGMRE</sequence>
<reference evidence="3" key="1">
    <citation type="submission" date="2021-03" db="EMBL/GenBank/DDBJ databases">
        <authorList>
            <person name="Jaffe A."/>
        </authorList>
    </citation>
    <scope>NUCLEOTIDE SEQUENCE</scope>
    <source>
        <strain evidence="3">RIFCSPHIGHO2_01_FULL_AR10_44_11</strain>
    </source>
</reference>
<dbReference type="InterPro" id="IPR029035">
    <property type="entry name" value="DHS-like_NAD/FAD-binding_dom"/>
</dbReference>
<keyword evidence="3" id="KW-0808">Transferase</keyword>
<dbReference type="EC" id="2.5.1.46" evidence="3"/>
<dbReference type="AlphaFoldDB" id="A0A8T4KTL2"/>
<accession>A0A8T4KTL2</accession>
<dbReference type="NCBIfam" id="TIGR00321">
    <property type="entry name" value="dhys"/>
    <property type="match status" value="1"/>
</dbReference>
<dbReference type="Pfam" id="PF01916">
    <property type="entry name" value="DS"/>
    <property type="match status" value="1"/>
</dbReference>
<dbReference type="InterPro" id="IPR036982">
    <property type="entry name" value="Deoxyhypusine_synthase_sf"/>
</dbReference>
<dbReference type="Proteomes" id="UP000677687">
    <property type="component" value="Unassembled WGS sequence"/>
</dbReference>
<dbReference type="GO" id="GO:0005737">
    <property type="term" value="C:cytoplasm"/>
    <property type="evidence" value="ECO:0007669"/>
    <property type="project" value="TreeGrafter"/>
</dbReference>
<gene>
    <name evidence="3" type="ORF">J4415_02305</name>
</gene>
<dbReference type="GO" id="GO:0034038">
    <property type="term" value="F:deoxyhypusine synthase activity"/>
    <property type="evidence" value="ECO:0007669"/>
    <property type="project" value="UniProtKB-EC"/>
</dbReference>
<comment type="caution">
    <text evidence="3">The sequence shown here is derived from an EMBL/GenBank/DDBJ whole genome shotgun (WGS) entry which is preliminary data.</text>
</comment>
<evidence type="ECO:0000313" key="4">
    <source>
        <dbReference type="Proteomes" id="UP000677687"/>
    </source>
</evidence>
<protein>
    <submittedName>
        <fullName evidence="3">Deoxyhypusine synthase</fullName>
        <ecNumber evidence="3">2.5.1.46</ecNumber>
    </submittedName>
</protein>
<dbReference type="FunFam" id="3.40.910.10:FF:000010">
    <property type="entry name" value="Deoxyhypusine synthase"/>
    <property type="match status" value="1"/>
</dbReference>
<dbReference type="EMBL" id="JAGVWD010000034">
    <property type="protein sequence ID" value="MBS3057437.1"/>
    <property type="molecule type" value="Genomic_DNA"/>
</dbReference>
<dbReference type="Gene3D" id="3.40.910.10">
    <property type="entry name" value="Deoxyhypusine synthase"/>
    <property type="match status" value="1"/>
</dbReference>
<keyword evidence="2" id="KW-0520">NAD</keyword>
<organism evidence="3 4">
    <name type="scientific">Candidatus Iainarchaeum sp</name>
    <dbReference type="NCBI Taxonomy" id="3101447"/>
    <lineage>
        <taxon>Archaea</taxon>
        <taxon>Candidatus Iainarchaeota</taxon>
        <taxon>Candidatus Iainarchaeia</taxon>
        <taxon>Candidatus Iainarchaeales</taxon>
        <taxon>Candidatus Iainarchaeaceae</taxon>
        <taxon>Candidatus Iainarchaeum</taxon>
    </lineage>
</organism>
<dbReference type="InterPro" id="IPR002773">
    <property type="entry name" value="Deoxyhypusine_synthase"/>
</dbReference>
<evidence type="ECO:0000256" key="2">
    <source>
        <dbReference type="ARBA" id="ARBA00023027"/>
    </source>
</evidence>